<sequence>MTLPPVSSAHVFGPVTSGRLGRSLGIDLLGEKICSFDCLYCEVKPTTRLILDRREWVPTAQLLDELRQWRDAGHTPPEVLTLGGSGEPTLHSGLGAIIAGCKALFPNLPVAVLTNSSLMHLPEVRRELQAADMVLPSMDTLIEAEYRRLNRPHRQVDLQRMAQGLLAFRQEYTGRLLLEILLSKGINDSNANLAALQDYVARLQPDRVDIVTLSRPGAYPEAVAVDAATLGRWRATLCGHAPTTACAPLLCASEPLPRQDPETLAQAVLASLSRRPQTALQLAQALHAPAVAVQLALEKLQQSGHIQHRGSKTDDPSEQFFSAI</sequence>
<dbReference type="PATRIC" id="fig|1121448.10.peg.2841"/>
<dbReference type="eggNOG" id="COG0731">
    <property type="taxonomic scope" value="Bacteria"/>
</dbReference>
<dbReference type="AlphaFoldDB" id="T2GDG7"/>
<dbReference type="InterPro" id="IPR058240">
    <property type="entry name" value="rSAM_sf"/>
</dbReference>
<dbReference type="RefSeq" id="WP_021761656.1">
    <property type="nucleotide sequence ID" value="NC_022444.1"/>
</dbReference>
<dbReference type="STRING" id="1121448.DGI_2878"/>
<dbReference type="KEGG" id="dgg:DGI_2878"/>
<proteinExistence type="predicted"/>
<gene>
    <name evidence="9" type="ORF">DGI_2878</name>
</gene>
<dbReference type="InterPro" id="IPR007197">
    <property type="entry name" value="rSAM"/>
</dbReference>
<keyword evidence="10" id="KW-1185">Reference proteome</keyword>
<evidence type="ECO:0000256" key="2">
    <source>
        <dbReference type="ARBA" id="ARBA00022485"/>
    </source>
</evidence>
<evidence type="ECO:0000256" key="6">
    <source>
        <dbReference type="ARBA" id="ARBA00023014"/>
    </source>
</evidence>
<comment type="cofactor">
    <cofactor evidence="1">
        <name>[4Fe-4S] cluster</name>
        <dbReference type="ChEBI" id="CHEBI:49883"/>
    </cofactor>
</comment>
<dbReference type="CDD" id="cd01335">
    <property type="entry name" value="Radical_SAM"/>
    <property type="match status" value="1"/>
</dbReference>
<feature type="domain" description="Radical SAM core" evidence="8">
    <location>
        <begin position="16"/>
        <end position="247"/>
    </location>
</feature>
<evidence type="ECO:0000313" key="9">
    <source>
        <dbReference type="EMBL" id="AGW14605.1"/>
    </source>
</evidence>
<evidence type="ECO:0000259" key="8">
    <source>
        <dbReference type="PROSITE" id="PS51918"/>
    </source>
</evidence>
<keyword evidence="3" id="KW-0949">S-adenosyl-L-methionine</keyword>
<dbReference type="PANTHER" id="PTHR43787:SF11">
    <property type="entry name" value="UPF0026 PROTEIN SLR1464"/>
    <property type="match status" value="1"/>
</dbReference>
<protein>
    <recommendedName>
        <fullName evidence="8">Radical SAM core domain-containing protein</fullName>
    </recommendedName>
</protein>
<evidence type="ECO:0000256" key="7">
    <source>
        <dbReference type="SAM" id="MobiDB-lite"/>
    </source>
</evidence>
<accession>T2GDG7</accession>
<dbReference type="OrthoDB" id="9800840at2"/>
<dbReference type="GO" id="GO:0051539">
    <property type="term" value="F:4 iron, 4 sulfur cluster binding"/>
    <property type="evidence" value="ECO:0007669"/>
    <property type="project" value="UniProtKB-KW"/>
</dbReference>
<dbReference type="PANTHER" id="PTHR43787">
    <property type="entry name" value="FEMO COFACTOR BIOSYNTHESIS PROTEIN NIFB-RELATED"/>
    <property type="match status" value="1"/>
</dbReference>
<dbReference type="Proteomes" id="UP000016587">
    <property type="component" value="Chromosome"/>
</dbReference>
<dbReference type="EMBL" id="CP006585">
    <property type="protein sequence ID" value="AGW14605.1"/>
    <property type="molecule type" value="Genomic_DNA"/>
</dbReference>
<dbReference type="InterPro" id="IPR040084">
    <property type="entry name" value="GTPase_Obg"/>
</dbReference>
<organism evidence="9 10">
    <name type="scientific">Megalodesulfovibrio gigas (strain ATCC 19364 / DSM 1382 / NCIMB 9332 / VKM B-1759)</name>
    <name type="common">Desulfovibrio gigas</name>
    <dbReference type="NCBI Taxonomy" id="1121448"/>
    <lineage>
        <taxon>Bacteria</taxon>
        <taxon>Pseudomonadati</taxon>
        <taxon>Thermodesulfobacteriota</taxon>
        <taxon>Desulfovibrionia</taxon>
        <taxon>Desulfovibrionales</taxon>
        <taxon>Desulfovibrionaceae</taxon>
        <taxon>Megalodesulfovibrio</taxon>
    </lineage>
</organism>
<dbReference type="SFLD" id="SFLDG01083">
    <property type="entry name" value="Uncharacterised_Radical_SAM_Su"/>
    <property type="match status" value="1"/>
</dbReference>
<reference evidence="10" key="2">
    <citation type="submission" date="2013-07" db="EMBL/GenBank/DDBJ databases">
        <authorList>
            <person name="Morais-Silva F.O."/>
            <person name="Rezende A.M."/>
            <person name="Pimentel C."/>
            <person name="Resende D.M."/>
            <person name="Santos C.I."/>
            <person name="Clemente C."/>
            <person name="de Oliveira L.M."/>
            <person name="da Silva S.M."/>
            <person name="Costa D.A."/>
            <person name="Varela-Raposo A."/>
            <person name="Horacio E.C.A."/>
            <person name="Matos M."/>
            <person name="Flores O."/>
            <person name="Ruiz J.C."/>
            <person name="Rodrigues-Pousada C."/>
        </authorList>
    </citation>
    <scope>NUCLEOTIDE SEQUENCE [LARGE SCALE GENOMIC DNA]</scope>
    <source>
        <strain evidence="10">ATCC 19364 / DSM 1382 / NCIMB 9332 / VKM B-1759</strain>
    </source>
</reference>
<dbReference type="SFLD" id="SFLDS00029">
    <property type="entry name" value="Radical_SAM"/>
    <property type="match status" value="1"/>
</dbReference>
<dbReference type="Pfam" id="PF04055">
    <property type="entry name" value="Radical_SAM"/>
    <property type="match status" value="1"/>
</dbReference>
<dbReference type="GO" id="GO:0003824">
    <property type="term" value="F:catalytic activity"/>
    <property type="evidence" value="ECO:0007669"/>
    <property type="project" value="InterPro"/>
</dbReference>
<dbReference type="Gene3D" id="3.20.20.70">
    <property type="entry name" value="Aldolase class I"/>
    <property type="match status" value="1"/>
</dbReference>
<evidence type="ECO:0000256" key="5">
    <source>
        <dbReference type="ARBA" id="ARBA00023004"/>
    </source>
</evidence>
<evidence type="ECO:0000256" key="4">
    <source>
        <dbReference type="ARBA" id="ARBA00022723"/>
    </source>
</evidence>
<evidence type="ECO:0000313" key="10">
    <source>
        <dbReference type="Proteomes" id="UP000016587"/>
    </source>
</evidence>
<name>T2GDG7_MEGG1</name>
<dbReference type="PROSITE" id="PS51918">
    <property type="entry name" value="RADICAL_SAM"/>
    <property type="match status" value="1"/>
</dbReference>
<keyword evidence="6" id="KW-0411">Iron-sulfur</keyword>
<keyword evidence="4" id="KW-0479">Metal-binding</keyword>
<keyword evidence="2" id="KW-0004">4Fe-4S</keyword>
<dbReference type="GO" id="GO:0046872">
    <property type="term" value="F:metal ion binding"/>
    <property type="evidence" value="ECO:0007669"/>
    <property type="project" value="UniProtKB-KW"/>
</dbReference>
<evidence type="ECO:0000256" key="3">
    <source>
        <dbReference type="ARBA" id="ARBA00022691"/>
    </source>
</evidence>
<dbReference type="InterPro" id="IPR013785">
    <property type="entry name" value="Aldolase_TIM"/>
</dbReference>
<dbReference type="HOGENOM" id="CLU_058377_0_0_7"/>
<evidence type="ECO:0000256" key="1">
    <source>
        <dbReference type="ARBA" id="ARBA00001966"/>
    </source>
</evidence>
<keyword evidence="5" id="KW-0408">Iron</keyword>
<reference evidence="9 10" key="1">
    <citation type="journal article" date="2013" name="J. Bacteriol.">
        <title>Roles of HynAB and Ech, the only two hydrogenases found in the model sulfate reducer Desulfovibrio gigas.</title>
        <authorList>
            <person name="Morais-Silva F.O."/>
            <person name="Santos C.I."/>
            <person name="Rodrigues R."/>
            <person name="Pereira I.A."/>
            <person name="Rodrigues-Pousada C."/>
        </authorList>
    </citation>
    <scope>NUCLEOTIDE SEQUENCE [LARGE SCALE GENOMIC DNA]</scope>
    <source>
        <strain evidence="10">ATCC 19364 / DSM 1382 / NCIMB 9332 / VKM B-1759</strain>
    </source>
</reference>
<feature type="region of interest" description="Disordered" evidence="7">
    <location>
        <begin position="305"/>
        <end position="324"/>
    </location>
</feature>
<dbReference type="SUPFAM" id="SSF102114">
    <property type="entry name" value="Radical SAM enzymes"/>
    <property type="match status" value="1"/>
</dbReference>